<dbReference type="GO" id="GO:0098609">
    <property type="term" value="P:cell-cell adhesion"/>
    <property type="evidence" value="ECO:0007669"/>
    <property type="project" value="TreeGrafter"/>
</dbReference>
<dbReference type="InterPro" id="IPR036179">
    <property type="entry name" value="Ig-like_dom_sf"/>
</dbReference>
<evidence type="ECO:0000256" key="5">
    <source>
        <dbReference type="ARBA" id="ARBA00023319"/>
    </source>
</evidence>
<dbReference type="PANTHER" id="PTHR11640">
    <property type="entry name" value="NEPHRIN"/>
    <property type="match status" value="1"/>
</dbReference>
<keyword evidence="3" id="KW-1015">Disulfide bond</keyword>
<dbReference type="InterPro" id="IPR051275">
    <property type="entry name" value="Cell_adhesion_signaling"/>
</dbReference>
<dbReference type="SUPFAM" id="SSF48726">
    <property type="entry name" value="Immunoglobulin"/>
    <property type="match status" value="1"/>
</dbReference>
<reference evidence="7 8" key="1">
    <citation type="submission" date="2020-06" db="EMBL/GenBank/DDBJ databases">
        <authorList>
            <person name="Li R."/>
            <person name="Bekaert M."/>
        </authorList>
    </citation>
    <scope>NUCLEOTIDE SEQUENCE [LARGE SCALE GENOMIC DNA]</scope>
    <source>
        <strain evidence="8">wild</strain>
    </source>
</reference>
<dbReference type="InterPro" id="IPR013106">
    <property type="entry name" value="Ig_V-set"/>
</dbReference>
<dbReference type="EMBL" id="CACVKT020001551">
    <property type="protein sequence ID" value="CAC5369018.1"/>
    <property type="molecule type" value="Genomic_DNA"/>
</dbReference>
<proteinExistence type="predicted"/>
<dbReference type="Proteomes" id="UP000507470">
    <property type="component" value="Unassembled WGS sequence"/>
</dbReference>
<evidence type="ECO:0000256" key="3">
    <source>
        <dbReference type="ARBA" id="ARBA00023157"/>
    </source>
</evidence>
<accession>A0A6J8AJ72</accession>
<dbReference type="GO" id="GO:0005886">
    <property type="term" value="C:plasma membrane"/>
    <property type="evidence" value="ECO:0007669"/>
    <property type="project" value="TreeGrafter"/>
</dbReference>
<feature type="domain" description="Immunoglobulin V-set" evidence="6">
    <location>
        <begin position="23"/>
        <end position="96"/>
    </location>
</feature>
<dbReference type="OrthoDB" id="10012075at2759"/>
<evidence type="ECO:0000259" key="6">
    <source>
        <dbReference type="Pfam" id="PF07686"/>
    </source>
</evidence>
<protein>
    <recommendedName>
        <fullName evidence="6">Immunoglobulin V-set domain-containing protein</fullName>
    </recommendedName>
</protein>
<dbReference type="GO" id="GO:0005911">
    <property type="term" value="C:cell-cell junction"/>
    <property type="evidence" value="ECO:0007669"/>
    <property type="project" value="TreeGrafter"/>
</dbReference>
<name>A0A6J8AJ72_MYTCO</name>
<dbReference type="Gene3D" id="2.60.40.10">
    <property type="entry name" value="Immunoglobulins"/>
    <property type="match status" value="2"/>
</dbReference>
<evidence type="ECO:0000313" key="8">
    <source>
        <dbReference type="Proteomes" id="UP000507470"/>
    </source>
</evidence>
<dbReference type="PANTHER" id="PTHR11640:SF164">
    <property type="entry name" value="MAM DOMAIN-CONTAINING GLYCOSYLPHOSPHATIDYLINOSITOL ANCHOR PROTEIN 1"/>
    <property type="match status" value="1"/>
</dbReference>
<evidence type="ECO:0000256" key="4">
    <source>
        <dbReference type="ARBA" id="ARBA00023180"/>
    </source>
</evidence>
<keyword evidence="8" id="KW-1185">Reference proteome</keyword>
<dbReference type="Pfam" id="PF07686">
    <property type="entry name" value="V-set"/>
    <property type="match status" value="1"/>
</dbReference>
<keyword evidence="4" id="KW-0325">Glycoprotein</keyword>
<evidence type="ECO:0000256" key="1">
    <source>
        <dbReference type="ARBA" id="ARBA00004479"/>
    </source>
</evidence>
<organism evidence="7 8">
    <name type="scientific">Mytilus coruscus</name>
    <name type="common">Sea mussel</name>
    <dbReference type="NCBI Taxonomy" id="42192"/>
    <lineage>
        <taxon>Eukaryota</taxon>
        <taxon>Metazoa</taxon>
        <taxon>Spiralia</taxon>
        <taxon>Lophotrochozoa</taxon>
        <taxon>Mollusca</taxon>
        <taxon>Bivalvia</taxon>
        <taxon>Autobranchia</taxon>
        <taxon>Pteriomorphia</taxon>
        <taxon>Mytilida</taxon>
        <taxon>Mytiloidea</taxon>
        <taxon>Mytilidae</taxon>
        <taxon>Mytilinae</taxon>
        <taxon>Mytilus</taxon>
    </lineage>
</organism>
<gene>
    <name evidence="7" type="ORF">MCOR_8357</name>
</gene>
<sequence>MSAVDIIYQKEGSTALLTFPKDENRTGNGWCLFDSEKYLHSDVIFQFQNGRYVNLANTPKYMIFNKERSKWFQLQIKNLTLDDAGTYVCKWSLDGSRYDIELHVLRVYQCQATNRIGNSSSTVNITIQYPPAVELVVSKDFIECILHHGIPASNNLFQLEHQSVFGVHIREIQSFSSDKLLLLKSYIPYETNGIYVCQASNGVVDVDGFAIHNKSTIFKHSGIDYQHVGDVHQQRHDGNFIDSNVSRRNVTDNTSNSTMQLLQTRPTDTHRIDYENMYQPIVRERNDSHCYSQYLPDVLD</sequence>
<evidence type="ECO:0000256" key="2">
    <source>
        <dbReference type="ARBA" id="ARBA00023136"/>
    </source>
</evidence>
<comment type="subcellular location">
    <subcellularLocation>
        <location evidence="1">Membrane</location>
        <topology evidence="1">Single-pass type I membrane protein</topology>
    </subcellularLocation>
</comment>
<dbReference type="AlphaFoldDB" id="A0A6J8AJ72"/>
<keyword evidence="2" id="KW-0472">Membrane</keyword>
<dbReference type="GO" id="GO:0050839">
    <property type="term" value="F:cell adhesion molecule binding"/>
    <property type="evidence" value="ECO:0007669"/>
    <property type="project" value="TreeGrafter"/>
</dbReference>
<evidence type="ECO:0000313" key="7">
    <source>
        <dbReference type="EMBL" id="CAC5369018.1"/>
    </source>
</evidence>
<keyword evidence="5" id="KW-0393">Immunoglobulin domain</keyword>
<dbReference type="InterPro" id="IPR013783">
    <property type="entry name" value="Ig-like_fold"/>
</dbReference>